<keyword evidence="1" id="KW-0812">Transmembrane</keyword>
<evidence type="ECO:0000256" key="1">
    <source>
        <dbReference type="SAM" id="Phobius"/>
    </source>
</evidence>
<feature type="transmembrane region" description="Helical" evidence="1">
    <location>
        <begin position="183"/>
        <end position="204"/>
    </location>
</feature>
<feature type="transmembrane region" description="Helical" evidence="1">
    <location>
        <begin position="124"/>
        <end position="142"/>
    </location>
</feature>
<keyword evidence="1" id="KW-0472">Membrane</keyword>
<keyword evidence="3" id="KW-1185">Reference proteome</keyword>
<dbReference type="RefSeq" id="WP_126597567.1">
    <property type="nucleotide sequence ID" value="NZ_BIFQ01000001.1"/>
</dbReference>
<name>A0A401ZII0_9CHLR</name>
<evidence type="ECO:0000313" key="2">
    <source>
        <dbReference type="EMBL" id="GCE06638.1"/>
    </source>
</evidence>
<proteinExistence type="predicted"/>
<organism evidence="2 3">
    <name type="scientific">Dictyobacter aurantiacus</name>
    <dbReference type="NCBI Taxonomy" id="1936993"/>
    <lineage>
        <taxon>Bacteria</taxon>
        <taxon>Bacillati</taxon>
        <taxon>Chloroflexota</taxon>
        <taxon>Ktedonobacteria</taxon>
        <taxon>Ktedonobacterales</taxon>
        <taxon>Dictyobacteraceae</taxon>
        <taxon>Dictyobacter</taxon>
    </lineage>
</organism>
<comment type="caution">
    <text evidence="2">The sequence shown here is derived from an EMBL/GenBank/DDBJ whole genome shotgun (WGS) entry which is preliminary data.</text>
</comment>
<dbReference type="Proteomes" id="UP000287224">
    <property type="component" value="Unassembled WGS sequence"/>
</dbReference>
<keyword evidence="1" id="KW-1133">Transmembrane helix</keyword>
<sequence length="465" mass="49655">MDPVDQAIENYLIAPLSTFLEHTSSMDGVHYTHVQKFSDAVGSLFIGSDSFSGPAADAAANLIGDYLQAEANFNSTGISERLSDVKMLCDVAIKTLQWDMQAHWIPWVDYQQQAQQKNSSNPNLAMGFAGIGTIGIGGGLLGGLEGTAIGAAFLEALIPVAIVAAAIGMFIFNQKEEEVTEAIAAMVALIGSLEVAAGTAEIALPRSPALNSISVAIPSPTVGQKSSAQAIFNKWYGKAKELKLSDILTLVCLGYTEAQINDLLINWNRWQGMYDQGETKDSLHTLIDLAAGRTTDKNGNIISADPSDMLGAQRILIAMTHLWTSQDFITKVSIPSGEPVGPWNIVGLSVPRPSASGRINISNDRDIDLVIKIKAGNQILFVEVGGENKGVEDPYRFAKQLDALKQSAGTSARPCVCLIAPQPGPLDQQPRDFRTAYKRAVNGVGEGNVFVIYPQNSQPNVCAAP</sequence>
<dbReference type="AlphaFoldDB" id="A0A401ZII0"/>
<evidence type="ECO:0000313" key="3">
    <source>
        <dbReference type="Proteomes" id="UP000287224"/>
    </source>
</evidence>
<reference evidence="3" key="1">
    <citation type="submission" date="2018-12" db="EMBL/GenBank/DDBJ databases">
        <title>Tengunoibacter tsumagoiensis gen. nov., sp. nov., Dictyobacter kobayashii sp. nov., D. alpinus sp. nov., and D. joshuensis sp. nov. and description of Dictyobacteraceae fam. nov. within the order Ktedonobacterales isolated from Tengu-no-mugimeshi.</title>
        <authorList>
            <person name="Wang C.M."/>
            <person name="Zheng Y."/>
            <person name="Sakai Y."/>
            <person name="Toyoda A."/>
            <person name="Minakuchi Y."/>
            <person name="Abe K."/>
            <person name="Yokota A."/>
            <person name="Yabe S."/>
        </authorList>
    </citation>
    <scope>NUCLEOTIDE SEQUENCE [LARGE SCALE GENOMIC DNA]</scope>
    <source>
        <strain evidence="3">S-27</strain>
    </source>
</reference>
<feature type="transmembrane region" description="Helical" evidence="1">
    <location>
        <begin position="148"/>
        <end position="171"/>
    </location>
</feature>
<gene>
    <name evidence="2" type="ORF">KDAU_39670</name>
</gene>
<dbReference type="EMBL" id="BIFQ01000001">
    <property type="protein sequence ID" value="GCE06638.1"/>
    <property type="molecule type" value="Genomic_DNA"/>
</dbReference>
<protein>
    <submittedName>
        <fullName evidence="2">Uncharacterized protein</fullName>
    </submittedName>
</protein>
<accession>A0A401ZII0</accession>